<keyword evidence="1" id="KW-0812">Transmembrane</keyword>
<evidence type="ECO:0000313" key="2">
    <source>
        <dbReference type="EMBL" id="GAA3532801.1"/>
    </source>
</evidence>
<dbReference type="RefSeq" id="WP_345559100.1">
    <property type="nucleotide sequence ID" value="NZ_BAABDQ010000002.1"/>
</dbReference>
<keyword evidence="1" id="KW-1133">Transmembrane helix</keyword>
<evidence type="ECO:0000313" key="3">
    <source>
        <dbReference type="Proteomes" id="UP001500630"/>
    </source>
</evidence>
<reference evidence="3" key="1">
    <citation type="journal article" date="2019" name="Int. J. Syst. Evol. Microbiol.">
        <title>The Global Catalogue of Microorganisms (GCM) 10K type strain sequencing project: providing services to taxonomists for standard genome sequencing and annotation.</title>
        <authorList>
            <consortium name="The Broad Institute Genomics Platform"/>
            <consortium name="The Broad Institute Genome Sequencing Center for Infectious Disease"/>
            <person name="Wu L."/>
            <person name="Ma J."/>
        </authorList>
    </citation>
    <scope>NUCLEOTIDE SEQUENCE [LARGE SCALE GENOMIC DNA]</scope>
    <source>
        <strain evidence="3">JCM 17326</strain>
    </source>
</reference>
<protein>
    <submittedName>
        <fullName evidence="2">Uncharacterized protein</fullName>
    </submittedName>
</protein>
<comment type="caution">
    <text evidence="2">The sequence shown here is derived from an EMBL/GenBank/DDBJ whole genome shotgun (WGS) entry which is preliminary data.</text>
</comment>
<evidence type="ECO:0000256" key="1">
    <source>
        <dbReference type="SAM" id="Phobius"/>
    </source>
</evidence>
<organism evidence="2 3">
    <name type="scientific">Nonomuraea rosea</name>
    <dbReference type="NCBI Taxonomy" id="638574"/>
    <lineage>
        <taxon>Bacteria</taxon>
        <taxon>Bacillati</taxon>
        <taxon>Actinomycetota</taxon>
        <taxon>Actinomycetes</taxon>
        <taxon>Streptosporangiales</taxon>
        <taxon>Streptosporangiaceae</taxon>
        <taxon>Nonomuraea</taxon>
    </lineage>
</organism>
<feature type="transmembrane region" description="Helical" evidence="1">
    <location>
        <begin position="12"/>
        <end position="31"/>
    </location>
</feature>
<name>A0ABP6VEY8_9ACTN</name>
<dbReference type="EMBL" id="BAABDQ010000002">
    <property type="protein sequence ID" value="GAA3532801.1"/>
    <property type="molecule type" value="Genomic_DNA"/>
</dbReference>
<sequence>MKGLTRSRLRLLAASFMGLFAIAIGILWVQWNARAGLWGNYLRTERARVVLANAYAVGNPDYSINFKYLDDDDIQITPFGGSIEVHVEPRPPDPLFERPERLHSQNLHLSPDGSINVPQLPRWSMTEALSIFSDEGEATRPSKENVDELLGRLGRGVSAVAVVKLKAPLEEEDIYRMQSGSEDIDMVLLSPGDHSRKPISWSKDFCAQRGFEACSGSPVQVFQRWVSLLDTSDITALAAFGLDLGELQKCAAAGLVYGFITSGDPVPMRRLLSNASIESLQVVDVRLR</sequence>
<keyword evidence="3" id="KW-1185">Reference proteome</keyword>
<keyword evidence="1" id="KW-0472">Membrane</keyword>
<gene>
    <name evidence="2" type="ORF">GCM10022419_009930</name>
</gene>
<dbReference type="Proteomes" id="UP001500630">
    <property type="component" value="Unassembled WGS sequence"/>
</dbReference>
<accession>A0ABP6VEY8</accession>
<proteinExistence type="predicted"/>